<sequence>MEQKTEIPLSKKKMLLSLAGSLLFVLLGIWFILQPEQLSHGPLRSPILVTIVGVVSILFFGAIAIVILKKMKGNPIGLTLSSEGIIDNSSGVSSGLILWDDIVDITTTTVVNQKFVLILTKNPESYINRQTQILKKKTMQMNYKSYGSPICISANALQINFEDLHQMILDYFSKYKTVAL</sequence>
<proteinExistence type="predicted"/>
<evidence type="ECO:0000313" key="3">
    <source>
        <dbReference type="Proteomes" id="UP000431264"/>
    </source>
</evidence>
<dbReference type="OrthoDB" id="6028159at2"/>
<reference evidence="3" key="1">
    <citation type="submission" date="2019-05" db="EMBL/GenBank/DDBJ databases">
        <title>Flavobacterium profundi sp. nov., isolated from a deep-sea seamount.</title>
        <authorList>
            <person name="Zhang D.-C."/>
        </authorList>
    </citation>
    <scope>NUCLEOTIDE SEQUENCE [LARGE SCALE GENOMIC DNA]</scope>
    <source>
        <strain evidence="3">TP390</strain>
    </source>
</reference>
<dbReference type="RefSeq" id="WP_140999137.1">
    <property type="nucleotide sequence ID" value="NZ_VDCZ01000014.1"/>
</dbReference>
<feature type="transmembrane region" description="Helical" evidence="1">
    <location>
        <begin position="45"/>
        <end position="68"/>
    </location>
</feature>
<dbReference type="Proteomes" id="UP000431264">
    <property type="component" value="Unassembled WGS sequence"/>
</dbReference>
<dbReference type="EMBL" id="WQLW01000014">
    <property type="protein sequence ID" value="MVO10714.1"/>
    <property type="molecule type" value="Genomic_DNA"/>
</dbReference>
<name>A0A6I4IV00_9FLAO</name>
<dbReference type="NCBIfam" id="NF041635">
    <property type="entry name" value="STM3941_fam"/>
    <property type="match status" value="1"/>
</dbReference>
<gene>
    <name evidence="2" type="ORF">GOQ30_16185</name>
</gene>
<protein>
    <submittedName>
        <fullName evidence="2">Uncharacterized protein</fullName>
    </submittedName>
</protein>
<keyword evidence="1" id="KW-0812">Transmembrane</keyword>
<comment type="caution">
    <text evidence="2">The sequence shown here is derived from an EMBL/GenBank/DDBJ whole genome shotgun (WGS) entry which is preliminary data.</text>
</comment>
<keyword evidence="1" id="KW-1133">Transmembrane helix</keyword>
<keyword evidence="3" id="KW-1185">Reference proteome</keyword>
<evidence type="ECO:0000313" key="2">
    <source>
        <dbReference type="EMBL" id="MVO10714.1"/>
    </source>
</evidence>
<organism evidence="2 3">
    <name type="scientific">Flavobacterium profundi</name>
    <dbReference type="NCBI Taxonomy" id="1774945"/>
    <lineage>
        <taxon>Bacteria</taxon>
        <taxon>Pseudomonadati</taxon>
        <taxon>Bacteroidota</taxon>
        <taxon>Flavobacteriia</taxon>
        <taxon>Flavobacteriales</taxon>
        <taxon>Flavobacteriaceae</taxon>
        <taxon>Flavobacterium</taxon>
    </lineage>
</organism>
<dbReference type="AlphaFoldDB" id="A0A6I4IV00"/>
<dbReference type="InterPro" id="IPR048136">
    <property type="entry name" value="STM3941-like"/>
</dbReference>
<accession>A0A6I4IV00</accession>
<feature type="transmembrane region" description="Helical" evidence="1">
    <location>
        <begin position="14"/>
        <end position="33"/>
    </location>
</feature>
<evidence type="ECO:0000256" key="1">
    <source>
        <dbReference type="SAM" id="Phobius"/>
    </source>
</evidence>
<keyword evidence="1" id="KW-0472">Membrane</keyword>